<proteinExistence type="predicted"/>
<organism evidence="1 2">
    <name type="scientific">Candidatus Terasakiella magnetica</name>
    <dbReference type="NCBI Taxonomy" id="1867952"/>
    <lineage>
        <taxon>Bacteria</taxon>
        <taxon>Pseudomonadati</taxon>
        <taxon>Pseudomonadota</taxon>
        <taxon>Alphaproteobacteria</taxon>
        <taxon>Rhodospirillales</taxon>
        <taxon>Terasakiellaceae</taxon>
        <taxon>Terasakiella</taxon>
    </lineage>
</organism>
<dbReference type="Proteomes" id="UP000231658">
    <property type="component" value="Unassembled WGS sequence"/>
</dbReference>
<dbReference type="AlphaFoldDB" id="A0A1C3RCS0"/>
<keyword evidence="2" id="KW-1185">Reference proteome</keyword>
<gene>
    <name evidence="1" type="ORF">MTBPR1_10285</name>
</gene>
<protein>
    <submittedName>
        <fullName evidence="1">Uncharacterized protein</fullName>
    </submittedName>
</protein>
<reference evidence="1 2" key="1">
    <citation type="submission" date="2016-07" db="EMBL/GenBank/DDBJ databases">
        <authorList>
            <person name="Lefevre C.T."/>
        </authorList>
    </citation>
    <scope>NUCLEOTIDE SEQUENCE [LARGE SCALE GENOMIC DNA]</scope>
    <source>
        <strain evidence="1">PR1</strain>
    </source>
</reference>
<dbReference type="RefSeq" id="WP_069185758.1">
    <property type="nucleotide sequence ID" value="NZ_FLYE01000001.1"/>
</dbReference>
<name>A0A1C3RCS0_9PROT</name>
<evidence type="ECO:0000313" key="2">
    <source>
        <dbReference type="Proteomes" id="UP000231658"/>
    </source>
</evidence>
<dbReference type="EMBL" id="FLYE01000001">
    <property type="protein sequence ID" value="SCA55038.1"/>
    <property type="molecule type" value="Genomic_DNA"/>
</dbReference>
<accession>A0A1C3RCS0</accession>
<dbReference type="OrthoDB" id="9822006at2"/>
<sequence>MGYTVNWYYVAWVGGDNEIKISSYHHRSNSFEDTIETGIKTSATPKLIQCQGFEGNIARWALVYFDMEGKLCCRYSNLNRVAATLGTIWENIQANSPIGKIAAVCPSAGARKIFFPRQVESKLTPYSVPLRPSWTIFDNPFPLDINNAIKGITATLHKNTGMSACLSDDQICVVIALTGTGDNLKKSNIALIVYNVAMNTVSGGLVFPNPGSDQAYLTDQTPTICKTSDGSGILIGWTGIDDNNSLNLLYLDKAKITASRGIVAASNKHTTTLNNESSDYAPVLAQNVGENGLFWIGKDANHQFNYLEVELKSKLLLWSLSTPEDKPGSKHSFDFPSSRKFGLDVIGDLKEQFT</sequence>
<evidence type="ECO:0000313" key="1">
    <source>
        <dbReference type="EMBL" id="SCA55038.1"/>
    </source>
</evidence>